<feature type="domain" description="N-acetyltransferase" evidence="9">
    <location>
        <begin position="90"/>
        <end position="261"/>
    </location>
</feature>
<dbReference type="Pfam" id="PF02799">
    <property type="entry name" value="NMT_C"/>
    <property type="match status" value="1"/>
</dbReference>
<evidence type="ECO:0000256" key="5">
    <source>
        <dbReference type="ARBA" id="ARBA00023315"/>
    </source>
</evidence>
<comment type="similarity">
    <text evidence="1 7">Belongs to the NMT family.</text>
</comment>
<dbReference type="Pfam" id="PF01233">
    <property type="entry name" value="NMT"/>
    <property type="match status" value="1"/>
</dbReference>
<dbReference type="VEuPathDB" id="FungiDB:DNF11_1064"/>
<evidence type="ECO:0000256" key="4">
    <source>
        <dbReference type="ARBA" id="ARBA00022679"/>
    </source>
</evidence>
<dbReference type="PIRSF" id="PIRSF015892">
    <property type="entry name" value="N-myristl_transf"/>
    <property type="match status" value="1"/>
</dbReference>
<dbReference type="GO" id="GO:0005737">
    <property type="term" value="C:cytoplasm"/>
    <property type="evidence" value="ECO:0007669"/>
    <property type="project" value="TreeGrafter"/>
</dbReference>
<evidence type="ECO:0000259" key="9">
    <source>
        <dbReference type="PROSITE" id="PS51186"/>
    </source>
</evidence>
<evidence type="ECO:0000256" key="3">
    <source>
        <dbReference type="ARBA" id="ARBA00022240"/>
    </source>
</evidence>
<dbReference type="InterPro" id="IPR022678">
    <property type="entry name" value="NMT_CS"/>
</dbReference>
<keyword evidence="4 6" id="KW-0808">Transferase</keyword>
<proteinExistence type="inferred from homology"/>
<dbReference type="GO" id="GO:0004379">
    <property type="term" value="F:glycylpeptide N-tetradecanoyltransferase activity"/>
    <property type="evidence" value="ECO:0007669"/>
    <property type="project" value="UniProtKB-EC"/>
</dbReference>
<dbReference type="PROSITE" id="PS51186">
    <property type="entry name" value="GNAT"/>
    <property type="match status" value="1"/>
</dbReference>
<dbReference type="Proteomes" id="UP000269793">
    <property type="component" value="Chromosome II"/>
</dbReference>
<dbReference type="InterPro" id="IPR022677">
    <property type="entry name" value="NMT_C"/>
</dbReference>
<evidence type="ECO:0000313" key="10">
    <source>
        <dbReference type="EMBL" id="AYO42014.1"/>
    </source>
</evidence>
<reference evidence="10 11" key="1">
    <citation type="submission" date="2018-10" db="EMBL/GenBank/DDBJ databases">
        <title>Complete genome sequence of Malassezia restricta CBS 7877.</title>
        <authorList>
            <person name="Morand S.C."/>
            <person name="Bertignac M."/>
            <person name="Iltis A."/>
            <person name="Kolder I."/>
            <person name="Pirovano W."/>
            <person name="Jourdain R."/>
            <person name="Clavaud C."/>
        </authorList>
    </citation>
    <scope>NUCLEOTIDE SEQUENCE [LARGE SCALE GENOMIC DNA]</scope>
    <source>
        <strain evidence="10 11">CBS 7877</strain>
    </source>
</reference>
<evidence type="ECO:0000313" key="11">
    <source>
        <dbReference type="Proteomes" id="UP000269793"/>
    </source>
</evidence>
<comment type="function">
    <text evidence="6">Adds a myristoyl group to the N-terminal glycine residue of certain cellular proteins.</text>
</comment>
<evidence type="ECO:0000256" key="1">
    <source>
        <dbReference type="ARBA" id="ARBA00009469"/>
    </source>
</evidence>
<gene>
    <name evidence="10" type="primary">NMT1</name>
    <name evidence="10" type="ORF">DNF11_1064</name>
</gene>
<sequence>MAGDKAPDASSGQSTDTSPSIKNLARLLSMLQSGAEDAPPAPHEHKFWKTQPVKQPGDKSELPMGAIEPNKPPENVRSEPYALPSDFEFVTVNMDRDEELKEVYDLLTHHYVEDGEATMRFKYTPDFLRWVLHHPNYNKAWHVGVRVKSSQKLVAFIAGIPQELRVRDTAFHVTEINFLCVHKRLRTKRMAPVLIKEITRRCNQSGIFQAIYTAGQVLPTPISCARYYHRTLRARKLVEIGFSSVPRGMTMEEHEARFALPSTTSVPGLREMQASDVPAVGRLLRRYMARFDMAPRFSDAEVRHMFVRAAPTTPAAQPVIWAYVVEAPNGSITDFFSFYNLPSSVLGNEKHDTLAAAYLFYYASDAAFDNEATPSTSDEASPYDIARREKPAWQCSDQSHLTAREAADEAHVQPWYTESLDCKKRLKARLCALMDDMLILARDQGFDVVNCLTGMDNALFTQELKFGPGDGFLRFYLFNWRVAPIAGGMGTRKDEEGLDPAAVDESAAVARPLPPTTYGSGNGIVMV</sequence>
<dbReference type="EMBL" id="CP033149">
    <property type="protein sequence ID" value="AYO42014.1"/>
    <property type="molecule type" value="Genomic_DNA"/>
</dbReference>
<feature type="compositionally biased region" description="Polar residues" evidence="8">
    <location>
        <begin position="10"/>
        <end position="21"/>
    </location>
</feature>
<dbReference type="EC" id="2.3.1.97" evidence="2 6"/>
<dbReference type="PANTHER" id="PTHR11377">
    <property type="entry name" value="N-MYRISTOYL TRANSFERASE"/>
    <property type="match status" value="1"/>
</dbReference>
<dbReference type="InterPro" id="IPR000903">
    <property type="entry name" value="NMT"/>
</dbReference>
<evidence type="ECO:0000256" key="6">
    <source>
        <dbReference type="RuleBase" id="RU000586"/>
    </source>
</evidence>
<dbReference type="InterPro" id="IPR016181">
    <property type="entry name" value="Acyl_CoA_acyltransferase"/>
</dbReference>
<comment type="catalytic activity">
    <reaction evidence="6">
        <text>N-terminal glycyl-[protein] + tetradecanoyl-CoA = N-tetradecanoylglycyl-[protein] + CoA + H(+)</text>
        <dbReference type="Rhea" id="RHEA:15521"/>
        <dbReference type="Rhea" id="RHEA-COMP:12666"/>
        <dbReference type="Rhea" id="RHEA-COMP:12667"/>
        <dbReference type="ChEBI" id="CHEBI:15378"/>
        <dbReference type="ChEBI" id="CHEBI:57287"/>
        <dbReference type="ChEBI" id="CHEBI:57385"/>
        <dbReference type="ChEBI" id="CHEBI:64723"/>
        <dbReference type="ChEBI" id="CHEBI:133050"/>
        <dbReference type="EC" id="2.3.1.97"/>
    </reaction>
</comment>
<dbReference type="InterPro" id="IPR022676">
    <property type="entry name" value="NMT_N"/>
</dbReference>
<dbReference type="PROSITE" id="PS00976">
    <property type="entry name" value="NMT_2"/>
    <property type="match status" value="1"/>
</dbReference>
<evidence type="ECO:0000256" key="8">
    <source>
        <dbReference type="SAM" id="MobiDB-lite"/>
    </source>
</evidence>
<keyword evidence="11" id="KW-1185">Reference proteome</keyword>
<dbReference type="OrthoDB" id="60315at2759"/>
<dbReference type="InterPro" id="IPR000182">
    <property type="entry name" value="GNAT_dom"/>
</dbReference>
<dbReference type="PANTHER" id="PTHR11377:SF5">
    <property type="entry name" value="GLYCYLPEPTIDE N-TETRADECANOYLTRANSFERASE"/>
    <property type="match status" value="1"/>
</dbReference>
<keyword evidence="5 6" id="KW-0012">Acyltransferase</keyword>
<evidence type="ECO:0000256" key="2">
    <source>
        <dbReference type="ARBA" id="ARBA00012923"/>
    </source>
</evidence>
<evidence type="ECO:0000256" key="7">
    <source>
        <dbReference type="RuleBase" id="RU004178"/>
    </source>
</evidence>
<dbReference type="AlphaFoldDB" id="A0A3G2S217"/>
<protein>
    <recommendedName>
        <fullName evidence="3 6">Glycylpeptide N-tetradecanoyltransferase</fullName>
        <ecNumber evidence="2 6">2.3.1.97</ecNumber>
    </recommendedName>
</protein>
<name>A0A3G2S217_MALR7</name>
<dbReference type="STRING" id="425264.A0A3G2S217"/>
<accession>A0A3G2S217</accession>
<dbReference type="PROSITE" id="PS00975">
    <property type="entry name" value="NMT_1"/>
    <property type="match status" value="1"/>
</dbReference>
<dbReference type="Gene3D" id="3.40.630.30">
    <property type="match status" value="2"/>
</dbReference>
<organism evidence="10 11">
    <name type="scientific">Malassezia restricta (strain ATCC 96810 / NBRC 103918 / CBS 7877)</name>
    <name type="common">Seborrheic dermatitis infection agent</name>
    <dbReference type="NCBI Taxonomy" id="425264"/>
    <lineage>
        <taxon>Eukaryota</taxon>
        <taxon>Fungi</taxon>
        <taxon>Dikarya</taxon>
        <taxon>Basidiomycota</taxon>
        <taxon>Ustilaginomycotina</taxon>
        <taxon>Malasseziomycetes</taxon>
        <taxon>Malasseziales</taxon>
        <taxon>Malasseziaceae</taxon>
        <taxon>Malassezia</taxon>
    </lineage>
</organism>
<dbReference type="SUPFAM" id="SSF55729">
    <property type="entry name" value="Acyl-CoA N-acyltransferases (Nat)"/>
    <property type="match status" value="2"/>
</dbReference>
<feature type="region of interest" description="Disordered" evidence="8">
    <location>
        <begin position="1"/>
        <end position="80"/>
    </location>
</feature>